<evidence type="ECO:0000256" key="2">
    <source>
        <dbReference type="SAM" id="Phobius"/>
    </source>
</evidence>
<dbReference type="OrthoDB" id="10369610at2759"/>
<feature type="compositionally biased region" description="Polar residues" evidence="1">
    <location>
        <begin position="291"/>
        <end position="302"/>
    </location>
</feature>
<evidence type="ECO:0000313" key="3">
    <source>
        <dbReference type="EMBL" id="CAA7264586.1"/>
    </source>
</evidence>
<feature type="transmembrane region" description="Helical" evidence="2">
    <location>
        <begin position="143"/>
        <end position="166"/>
    </location>
</feature>
<organism evidence="3 4">
    <name type="scientific">Cyclocybe aegerita</name>
    <name type="common">Black poplar mushroom</name>
    <name type="synonym">Agrocybe aegerita</name>
    <dbReference type="NCBI Taxonomy" id="1973307"/>
    <lineage>
        <taxon>Eukaryota</taxon>
        <taxon>Fungi</taxon>
        <taxon>Dikarya</taxon>
        <taxon>Basidiomycota</taxon>
        <taxon>Agaricomycotina</taxon>
        <taxon>Agaricomycetes</taxon>
        <taxon>Agaricomycetidae</taxon>
        <taxon>Agaricales</taxon>
        <taxon>Agaricineae</taxon>
        <taxon>Bolbitiaceae</taxon>
        <taxon>Cyclocybe</taxon>
    </lineage>
</organism>
<dbReference type="Proteomes" id="UP000467700">
    <property type="component" value="Unassembled WGS sequence"/>
</dbReference>
<dbReference type="AlphaFoldDB" id="A0A8S0WSJ6"/>
<keyword evidence="2" id="KW-1133">Transmembrane helix</keyword>
<evidence type="ECO:0008006" key="5">
    <source>
        <dbReference type="Google" id="ProtNLM"/>
    </source>
</evidence>
<feature type="region of interest" description="Disordered" evidence="1">
    <location>
        <begin position="215"/>
        <end position="303"/>
    </location>
</feature>
<accession>A0A8S0WSJ6</accession>
<dbReference type="InterPro" id="IPR051380">
    <property type="entry name" value="pH-response_reg_palI/RIM9"/>
</dbReference>
<reference evidence="3 4" key="1">
    <citation type="submission" date="2020-01" db="EMBL/GenBank/DDBJ databases">
        <authorList>
            <person name="Gupta K D."/>
        </authorList>
    </citation>
    <scope>NUCLEOTIDE SEQUENCE [LARGE SCALE GENOMIC DNA]</scope>
</reference>
<dbReference type="PANTHER" id="PTHR28013">
    <property type="entry name" value="PROTEIN DCV1-RELATED"/>
    <property type="match status" value="1"/>
</dbReference>
<name>A0A8S0WSJ6_CYCAE</name>
<evidence type="ECO:0000256" key="1">
    <source>
        <dbReference type="SAM" id="MobiDB-lite"/>
    </source>
</evidence>
<dbReference type="PANTHER" id="PTHR28013:SF4">
    <property type="entry name" value="MARVEL DOMAIN-CONTAINING PROTEIN"/>
    <property type="match status" value="1"/>
</dbReference>
<feature type="transmembrane region" description="Helical" evidence="2">
    <location>
        <begin position="186"/>
        <end position="203"/>
    </location>
</feature>
<dbReference type="EMBL" id="CACVBS010000045">
    <property type="protein sequence ID" value="CAA7264586.1"/>
    <property type="molecule type" value="Genomic_DNA"/>
</dbReference>
<feature type="compositionally biased region" description="Low complexity" evidence="1">
    <location>
        <begin position="268"/>
        <end position="279"/>
    </location>
</feature>
<evidence type="ECO:0000313" key="4">
    <source>
        <dbReference type="Proteomes" id="UP000467700"/>
    </source>
</evidence>
<feature type="region of interest" description="Disordered" evidence="1">
    <location>
        <begin position="317"/>
        <end position="362"/>
    </location>
</feature>
<keyword evidence="2" id="KW-0472">Membrane</keyword>
<gene>
    <name evidence="3" type="ORF">AAE3_LOCUS6685</name>
</gene>
<comment type="caution">
    <text evidence="3">The sequence shown here is derived from an EMBL/GenBank/DDBJ whole genome shotgun (WGS) entry which is preliminary data.</text>
</comment>
<proteinExistence type="predicted"/>
<dbReference type="GO" id="GO:0005886">
    <property type="term" value="C:plasma membrane"/>
    <property type="evidence" value="ECO:0007669"/>
    <property type="project" value="TreeGrafter"/>
</dbReference>
<feature type="compositionally biased region" description="Polar residues" evidence="1">
    <location>
        <begin position="342"/>
        <end position="362"/>
    </location>
</feature>
<keyword evidence="4" id="KW-1185">Reference proteome</keyword>
<feature type="transmembrane region" description="Helical" evidence="2">
    <location>
        <begin position="101"/>
        <end position="131"/>
    </location>
</feature>
<sequence>MTGASTTSNSFLRIRSILLVSASIASFLLFPPTFGVPCSTSVYFSRISIPSVPESYGTVSPPECIGYGTLGFYWTFRAATTESCASFYDAQTMLTSDSGPVYSMLTVISAAIIHAVAFLLTLSAIGAFYILRLDESDRISKKLISFVGFTAFITMVACAVDLAVFIHGQECLGGTPFVLRGGSANWLTLSAGLIMVLGVLLAIRAHRRSSWTMMEDPKMPHHCVNNSRQTSDEEKAYPEVLQDISTPSGMADQDDGSDFELQSNQSARRSSTPSLPLTPQSRGPSHFAPSNYETAASSSRDSMISVDRDSILAPSVPMRARISTPSFLGHYSRRAGSPKVPTVSTEVSRVSRQKSFNDAPSS</sequence>
<protein>
    <recommendedName>
        <fullName evidence="5">Pali-domain-containing protein</fullName>
    </recommendedName>
</protein>
<dbReference type="GO" id="GO:0035838">
    <property type="term" value="C:growing cell tip"/>
    <property type="evidence" value="ECO:0007669"/>
    <property type="project" value="TreeGrafter"/>
</dbReference>
<keyword evidence="2" id="KW-0812">Transmembrane</keyword>
<dbReference type="GO" id="GO:0032153">
    <property type="term" value="C:cell division site"/>
    <property type="evidence" value="ECO:0007669"/>
    <property type="project" value="TreeGrafter"/>
</dbReference>